<dbReference type="CDD" id="cd01647">
    <property type="entry name" value="RT_LTR"/>
    <property type="match status" value="1"/>
</dbReference>
<accession>A0AAF0QAR6</accession>
<sequence>MFLTRDRNNSMIRCLYFVDYTREKLEWEGVYKPKQAKIISSIRARKLVGQGCLAYLAHIRDVEVESPSIESIPVVSKFREEFPIDLPGMPLDRDIDFCIDLEPGTRPISIHPYHMTPTELRELKAQIQEFLDKGFIRPSASPWGAPALFVKKKNGSMRMCIDYRQLNRVTIRNKYPLPRINDLFDQLQGASVFSKIDLRSGYHQLKIRPKDVPNTTFRTGYRHYEFLVMSFGLTNAPGTFMSLMNEVFKPFLDSFVIVFINDILAYSKSEEEHADHLRVVLGVLGKQLLYAKFSKCEFWSTFVAFLGHVVSNEGGVMRFGKKGKLSPWYVGPYRISKRIDKIAYELELPQELAAVHPVFHVSMLKKCMSDPSLIIPTEDIGIKDSLSYEEIHVQILDRQVRKLKTKDVASFKVLWMNQFGEEATWEAEEDMKKRYPHLFEFGAVPNQVTSPFLSSYL</sequence>
<dbReference type="InterPro" id="IPR023780">
    <property type="entry name" value="Chromo_domain"/>
</dbReference>
<dbReference type="InterPro" id="IPR043128">
    <property type="entry name" value="Rev_trsase/Diguanyl_cyclase"/>
</dbReference>
<dbReference type="AlphaFoldDB" id="A0AAF0QAR6"/>
<gene>
    <name evidence="2" type="ORF">MTR67_012932</name>
</gene>
<dbReference type="Gene3D" id="3.10.10.10">
    <property type="entry name" value="HIV Type 1 Reverse Transcriptase, subunit A, domain 1"/>
    <property type="match status" value="1"/>
</dbReference>
<dbReference type="InterPro" id="IPR043502">
    <property type="entry name" value="DNA/RNA_pol_sf"/>
</dbReference>
<dbReference type="InterPro" id="IPR056924">
    <property type="entry name" value="SH3_Tf2-1"/>
</dbReference>
<dbReference type="Pfam" id="PF00385">
    <property type="entry name" value="Chromo"/>
    <property type="match status" value="1"/>
</dbReference>
<name>A0AAF0QAR6_SOLVR</name>
<dbReference type="InterPro" id="IPR053134">
    <property type="entry name" value="RNA-dir_DNA_polymerase"/>
</dbReference>
<evidence type="ECO:0000313" key="2">
    <source>
        <dbReference type="EMBL" id="WMV19547.1"/>
    </source>
</evidence>
<dbReference type="SUPFAM" id="SSF54160">
    <property type="entry name" value="Chromo domain-like"/>
    <property type="match status" value="1"/>
</dbReference>
<evidence type="ECO:0000259" key="1">
    <source>
        <dbReference type="PROSITE" id="PS50878"/>
    </source>
</evidence>
<dbReference type="Pfam" id="PF00078">
    <property type="entry name" value="RVT_1"/>
    <property type="match status" value="1"/>
</dbReference>
<dbReference type="InterPro" id="IPR000477">
    <property type="entry name" value="RT_dom"/>
</dbReference>
<dbReference type="PANTHER" id="PTHR24559:SF444">
    <property type="entry name" value="REVERSE TRANSCRIPTASE DOMAIN-CONTAINING PROTEIN"/>
    <property type="match status" value="1"/>
</dbReference>
<reference evidence="2" key="1">
    <citation type="submission" date="2023-08" db="EMBL/GenBank/DDBJ databases">
        <title>A de novo genome assembly of Solanum verrucosum Schlechtendal, a Mexican diploid species geographically isolated from the other diploid A-genome species in potato relatives.</title>
        <authorList>
            <person name="Hosaka K."/>
        </authorList>
    </citation>
    <scope>NUCLEOTIDE SEQUENCE</scope>
    <source>
        <tissue evidence="2">Young leaves</tissue>
    </source>
</reference>
<proteinExistence type="predicted"/>
<dbReference type="SUPFAM" id="SSF56672">
    <property type="entry name" value="DNA/RNA polymerases"/>
    <property type="match status" value="1"/>
</dbReference>
<dbReference type="Gene3D" id="3.30.70.270">
    <property type="match status" value="1"/>
</dbReference>
<dbReference type="Pfam" id="PF24626">
    <property type="entry name" value="SH3_Tf2-1"/>
    <property type="match status" value="1"/>
</dbReference>
<keyword evidence="3" id="KW-1185">Reference proteome</keyword>
<feature type="domain" description="Reverse transcriptase" evidence="1">
    <location>
        <begin position="131"/>
        <end position="310"/>
    </location>
</feature>
<dbReference type="InterPro" id="IPR016197">
    <property type="entry name" value="Chromo-like_dom_sf"/>
</dbReference>
<dbReference type="Proteomes" id="UP001234989">
    <property type="component" value="Chromosome 3"/>
</dbReference>
<dbReference type="PANTHER" id="PTHR24559">
    <property type="entry name" value="TRANSPOSON TY3-I GAG-POL POLYPROTEIN"/>
    <property type="match status" value="1"/>
</dbReference>
<dbReference type="EMBL" id="CP133614">
    <property type="protein sequence ID" value="WMV19547.1"/>
    <property type="molecule type" value="Genomic_DNA"/>
</dbReference>
<evidence type="ECO:0000313" key="3">
    <source>
        <dbReference type="Proteomes" id="UP001234989"/>
    </source>
</evidence>
<dbReference type="PROSITE" id="PS50878">
    <property type="entry name" value="RT_POL"/>
    <property type="match status" value="1"/>
</dbReference>
<protein>
    <recommendedName>
        <fullName evidence="1">Reverse transcriptase domain-containing protein</fullName>
    </recommendedName>
</protein>
<organism evidence="2 3">
    <name type="scientific">Solanum verrucosum</name>
    <dbReference type="NCBI Taxonomy" id="315347"/>
    <lineage>
        <taxon>Eukaryota</taxon>
        <taxon>Viridiplantae</taxon>
        <taxon>Streptophyta</taxon>
        <taxon>Embryophyta</taxon>
        <taxon>Tracheophyta</taxon>
        <taxon>Spermatophyta</taxon>
        <taxon>Magnoliopsida</taxon>
        <taxon>eudicotyledons</taxon>
        <taxon>Gunneridae</taxon>
        <taxon>Pentapetalae</taxon>
        <taxon>asterids</taxon>
        <taxon>lamiids</taxon>
        <taxon>Solanales</taxon>
        <taxon>Solanaceae</taxon>
        <taxon>Solanoideae</taxon>
        <taxon>Solaneae</taxon>
        <taxon>Solanum</taxon>
    </lineage>
</organism>